<dbReference type="EMBL" id="CP007142">
    <property type="protein sequence ID" value="AJQ95598.1"/>
    <property type="molecule type" value="Genomic_DNA"/>
</dbReference>
<dbReference type="AlphaFoldDB" id="A0A0C5VQ89"/>
<dbReference type="KEGG" id="gsn:YC6258_03562"/>
<dbReference type="Pfam" id="PF09509">
    <property type="entry name" value="Hypoth_Ymh"/>
    <property type="match status" value="1"/>
</dbReference>
<evidence type="ECO:0000313" key="3">
    <source>
        <dbReference type="Proteomes" id="UP000032266"/>
    </source>
</evidence>
<reference evidence="2 3" key="1">
    <citation type="submission" date="2014-01" db="EMBL/GenBank/DDBJ databases">
        <title>Full genme sequencing of cellulolytic bacterium Gynuella sunshinyii YC6258T gen. nov., sp. nov.</title>
        <authorList>
            <person name="Khan H."/>
            <person name="Chung E.J."/>
            <person name="Chung Y.R."/>
        </authorList>
    </citation>
    <scope>NUCLEOTIDE SEQUENCE [LARGE SCALE GENOMIC DNA]</scope>
    <source>
        <strain evidence="2 3">YC6258</strain>
    </source>
</reference>
<dbReference type="NCBIfam" id="TIGR02391">
    <property type="entry name" value="hypoth_ymh"/>
    <property type="match status" value="1"/>
</dbReference>
<evidence type="ECO:0000259" key="1">
    <source>
        <dbReference type="Pfam" id="PF09509"/>
    </source>
</evidence>
<evidence type="ECO:0000313" key="2">
    <source>
        <dbReference type="EMBL" id="AJQ95598.1"/>
    </source>
</evidence>
<dbReference type="Proteomes" id="UP000032266">
    <property type="component" value="Chromosome"/>
</dbReference>
<dbReference type="HOGENOM" id="CLU_2581473_0_0_6"/>
<sequence>MLEVWGADNGVLKVTPCQTDTDKNTQNGIKFLSAGLMQAIRNPTAHEPALDWPVNKQDCLDLLGFLSYLFRQLDSAVYFKA</sequence>
<feature type="domain" description="Conserved hypothetical protein CHP02391" evidence="1">
    <location>
        <begin position="4"/>
        <end position="73"/>
    </location>
</feature>
<name>A0A0C5VQ89_9GAMM</name>
<dbReference type="InterPro" id="IPR012654">
    <property type="entry name" value="CHP02391"/>
</dbReference>
<proteinExistence type="predicted"/>
<organism evidence="2 3">
    <name type="scientific">Gynuella sunshinyii YC6258</name>
    <dbReference type="NCBI Taxonomy" id="1445510"/>
    <lineage>
        <taxon>Bacteria</taxon>
        <taxon>Pseudomonadati</taxon>
        <taxon>Pseudomonadota</taxon>
        <taxon>Gammaproteobacteria</taxon>
        <taxon>Oceanospirillales</taxon>
        <taxon>Saccharospirillaceae</taxon>
        <taxon>Gynuella</taxon>
    </lineage>
</organism>
<accession>A0A0C5VQ89</accession>
<keyword evidence="3" id="KW-1185">Reference proteome</keyword>
<protein>
    <recommendedName>
        <fullName evidence="1">Conserved hypothetical protein CHP02391 domain-containing protein</fullName>
    </recommendedName>
</protein>
<gene>
    <name evidence="2" type="ORF">YC6258_03562</name>
</gene>